<comment type="domain">
    <text evidence="6">The PPC domain mediates interactions between AHL proteins.</text>
</comment>
<dbReference type="AlphaFoldDB" id="A0A8B8KWB2"/>
<evidence type="ECO:0000313" key="9">
    <source>
        <dbReference type="Proteomes" id="UP000694853"/>
    </source>
</evidence>
<dbReference type="InterPro" id="IPR005175">
    <property type="entry name" value="PPC_dom"/>
</dbReference>
<feature type="compositionally biased region" description="Low complexity" evidence="7">
    <location>
        <begin position="29"/>
        <end position="44"/>
    </location>
</feature>
<dbReference type="PROSITE" id="PS51742">
    <property type="entry name" value="PPC"/>
    <property type="match status" value="1"/>
</dbReference>
<feature type="compositionally biased region" description="Polar residues" evidence="7">
    <location>
        <begin position="61"/>
        <end position="70"/>
    </location>
</feature>
<evidence type="ECO:0000256" key="1">
    <source>
        <dbReference type="ARBA" id="ARBA00003687"/>
    </source>
</evidence>
<evidence type="ECO:0000256" key="2">
    <source>
        <dbReference type="ARBA" id="ARBA00023015"/>
    </source>
</evidence>
<evidence type="ECO:0000256" key="6">
    <source>
        <dbReference type="RuleBase" id="RU367031"/>
    </source>
</evidence>
<evidence type="ECO:0000256" key="4">
    <source>
        <dbReference type="ARBA" id="ARBA00023163"/>
    </source>
</evidence>
<proteinExistence type="predicted"/>
<dbReference type="Proteomes" id="UP000694853">
    <property type="component" value="Unplaced"/>
</dbReference>
<organism evidence="9 10">
    <name type="scientific">Abrus precatorius</name>
    <name type="common">Indian licorice</name>
    <name type="synonym">Glycine abrus</name>
    <dbReference type="NCBI Taxonomy" id="3816"/>
    <lineage>
        <taxon>Eukaryota</taxon>
        <taxon>Viridiplantae</taxon>
        <taxon>Streptophyta</taxon>
        <taxon>Embryophyta</taxon>
        <taxon>Tracheophyta</taxon>
        <taxon>Spermatophyta</taxon>
        <taxon>Magnoliopsida</taxon>
        <taxon>eudicotyledons</taxon>
        <taxon>Gunneridae</taxon>
        <taxon>Pentapetalae</taxon>
        <taxon>rosids</taxon>
        <taxon>fabids</taxon>
        <taxon>Fabales</taxon>
        <taxon>Fabaceae</taxon>
        <taxon>Papilionoideae</taxon>
        <taxon>50 kb inversion clade</taxon>
        <taxon>NPAAA clade</taxon>
        <taxon>indigoferoid/millettioid clade</taxon>
        <taxon>Abreae</taxon>
        <taxon>Abrus</taxon>
    </lineage>
</organism>
<dbReference type="GO" id="GO:0005634">
    <property type="term" value="C:nucleus"/>
    <property type="evidence" value="ECO:0007669"/>
    <property type="project" value="UniProtKB-SubCell"/>
</dbReference>
<evidence type="ECO:0000256" key="7">
    <source>
        <dbReference type="SAM" id="MobiDB-lite"/>
    </source>
</evidence>
<feature type="region of interest" description="Disordered" evidence="7">
    <location>
        <begin position="266"/>
        <end position="312"/>
    </location>
</feature>
<keyword evidence="3 6" id="KW-0238">DNA-binding</keyword>
<dbReference type="Gene3D" id="3.30.1330.80">
    <property type="entry name" value="Hypothetical protein, similar to alpha- acetolactate decarboxylase, domain 2"/>
    <property type="match status" value="1"/>
</dbReference>
<dbReference type="CDD" id="cd11378">
    <property type="entry name" value="DUF296"/>
    <property type="match status" value="1"/>
</dbReference>
<dbReference type="PRINTS" id="PR00929">
    <property type="entry name" value="ATHOOK"/>
</dbReference>
<dbReference type="GO" id="GO:0003680">
    <property type="term" value="F:minor groove of adenine-thymine-rich DNA binding"/>
    <property type="evidence" value="ECO:0007669"/>
    <property type="project" value="UniProtKB-UniRule"/>
</dbReference>
<keyword evidence="9" id="KW-1185">Reference proteome</keyword>
<dbReference type="InterPro" id="IPR017956">
    <property type="entry name" value="AT_hook_DNA-bd_motif"/>
</dbReference>
<evidence type="ECO:0000256" key="3">
    <source>
        <dbReference type="ARBA" id="ARBA00023125"/>
    </source>
</evidence>
<name>A0A8B8KWB2_ABRPR</name>
<keyword evidence="4 6" id="KW-0804">Transcription</keyword>
<feature type="domain" description="PPC" evidence="8">
    <location>
        <begin position="135"/>
        <end position="275"/>
    </location>
</feature>
<keyword evidence="2 6" id="KW-0805">Transcription regulation</keyword>
<reference evidence="10" key="2">
    <citation type="submission" date="2025-08" db="UniProtKB">
        <authorList>
            <consortium name="RefSeq"/>
        </authorList>
    </citation>
    <scope>IDENTIFICATION</scope>
    <source>
        <tissue evidence="10">Young leaves</tissue>
    </source>
</reference>
<dbReference type="SUPFAM" id="SSF117856">
    <property type="entry name" value="AF0104/ALDC/Ptd012-like"/>
    <property type="match status" value="1"/>
</dbReference>
<dbReference type="KEGG" id="aprc:113859742"/>
<keyword evidence="5 6" id="KW-0539">Nucleus</keyword>
<feature type="compositionally biased region" description="Polar residues" evidence="7">
    <location>
        <begin position="1"/>
        <end position="23"/>
    </location>
</feature>
<dbReference type="PANTHER" id="PTHR31500">
    <property type="entry name" value="AT-HOOK MOTIF NUCLEAR-LOCALIZED PROTEIN 9"/>
    <property type="match status" value="1"/>
</dbReference>
<feature type="region of interest" description="Disordered" evidence="7">
    <location>
        <begin position="1"/>
        <end position="44"/>
    </location>
</feature>
<dbReference type="Pfam" id="PF03479">
    <property type="entry name" value="PCC"/>
    <property type="match status" value="1"/>
</dbReference>
<protein>
    <recommendedName>
        <fullName evidence="6">AT-hook motif nuclear-localized protein</fullName>
    </recommendedName>
</protein>
<dbReference type="GeneID" id="113859742"/>
<feature type="region of interest" description="Disordered" evidence="7">
    <location>
        <begin position="61"/>
        <end position="85"/>
    </location>
</feature>
<comment type="subcellular location">
    <subcellularLocation>
        <location evidence="6">Nucleus</location>
    </subcellularLocation>
</comment>
<gene>
    <name evidence="10" type="primary">LOC113859742</name>
</gene>
<dbReference type="InterPro" id="IPR039605">
    <property type="entry name" value="AHL"/>
</dbReference>
<accession>A0A8B8KWB2</accession>
<evidence type="ECO:0000256" key="5">
    <source>
        <dbReference type="ARBA" id="ARBA00023242"/>
    </source>
</evidence>
<dbReference type="OrthoDB" id="1903967at2759"/>
<comment type="function">
    <text evidence="1 6">Transcription factor that specifically binds AT-rich DNA sequences related to the nuclear matrix attachment regions (MARs).</text>
</comment>
<dbReference type="PANTHER" id="PTHR31500:SF45">
    <property type="entry name" value="AT-HOOK MOTIF NUCLEAR-LOCALIZED PROTEIN"/>
    <property type="match status" value="1"/>
</dbReference>
<sequence length="372" mass="39253">MEDQNHTVNDSLTLSTTQNESPPTETKAHTNTNTTTTATDNNNNSVVNAVGVDYALTVTVPKSETENSGQAVKRGRGRPRKYDVNGNMMSPVSAPSGFPDHAIESTVKRSRGRPRGSGKLQILAAIGGYIAETAGGSFTPHVLTVSTGEDVVSKIISFFQRGPRAACILSATGVVSSVIIRQSCVSGGFLRYEGLFEILSLSGSFTHTSGASGAHRTNGTLSVLLAKPDGRVFGGCIESSLIAAGPIQLVMATFKQNISNQIKKRLLPESSNAPNMPDIPDLERDPPKVQKLMEGVQSSPSPKSEHGPTETTNDIVENVNSATTNEVADNVIPADDNMHSASVNGVDLECHIHQPITDKGTSADTDASVTKM</sequence>
<reference evidence="9" key="1">
    <citation type="journal article" date="2019" name="Toxins">
        <title>Detection of Abrin-Like and Prepropulchellin-Like Toxin Genes and Transcripts Using Whole Genome Sequencing and Full-Length Transcript Sequencing of Abrus precatorius.</title>
        <authorList>
            <person name="Hovde B.T."/>
            <person name="Daligault H.E."/>
            <person name="Hanschen E.R."/>
            <person name="Kunde Y.A."/>
            <person name="Johnson M.B."/>
            <person name="Starkenburg S.R."/>
            <person name="Johnson S.L."/>
        </authorList>
    </citation>
    <scope>NUCLEOTIDE SEQUENCE [LARGE SCALE GENOMIC DNA]</scope>
</reference>
<evidence type="ECO:0000259" key="8">
    <source>
        <dbReference type="PROSITE" id="PS51742"/>
    </source>
</evidence>
<evidence type="ECO:0000313" key="10">
    <source>
        <dbReference type="RefSeq" id="XP_027348241.1"/>
    </source>
</evidence>
<dbReference type="SMART" id="SM00384">
    <property type="entry name" value="AT_hook"/>
    <property type="match status" value="2"/>
</dbReference>
<dbReference type="RefSeq" id="XP_027348241.1">
    <property type="nucleotide sequence ID" value="XM_027492440.1"/>
</dbReference>